<name>X1LD58_9ZZZZ</name>
<dbReference type="AlphaFoldDB" id="X1LD58"/>
<sequence length="44" mass="4768">RSQSECQGSGSFDTFTIPEKRVEVLSTKWKTGSAKIKAIPNTPG</sequence>
<gene>
    <name evidence="1" type="ORF">S06H3_13981</name>
</gene>
<feature type="non-terminal residue" evidence="1">
    <location>
        <position position="1"/>
    </location>
</feature>
<accession>X1LD58</accession>
<comment type="caution">
    <text evidence="1">The sequence shown here is derived from an EMBL/GenBank/DDBJ whole genome shotgun (WGS) entry which is preliminary data.</text>
</comment>
<dbReference type="EMBL" id="BARV01006831">
    <property type="protein sequence ID" value="GAI17237.1"/>
    <property type="molecule type" value="Genomic_DNA"/>
</dbReference>
<evidence type="ECO:0000313" key="1">
    <source>
        <dbReference type="EMBL" id="GAI17237.1"/>
    </source>
</evidence>
<protein>
    <submittedName>
        <fullName evidence="1">Uncharacterized protein</fullName>
    </submittedName>
</protein>
<organism evidence="1">
    <name type="scientific">marine sediment metagenome</name>
    <dbReference type="NCBI Taxonomy" id="412755"/>
    <lineage>
        <taxon>unclassified sequences</taxon>
        <taxon>metagenomes</taxon>
        <taxon>ecological metagenomes</taxon>
    </lineage>
</organism>
<reference evidence="1" key="1">
    <citation type="journal article" date="2014" name="Front. Microbiol.">
        <title>High frequency of phylogenetically diverse reductive dehalogenase-homologous genes in deep subseafloor sedimentary metagenomes.</title>
        <authorList>
            <person name="Kawai M."/>
            <person name="Futagami T."/>
            <person name="Toyoda A."/>
            <person name="Takaki Y."/>
            <person name="Nishi S."/>
            <person name="Hori S."/>
            <person name="Arai W."/>
            <person name="Tsubouchi T."/>
            <person name="Morono Y."/>
            <person name="Uchiyama I."/>
            <person name="Ito T."/>
            <person name="Fujiyama A."/>
            <person name="Inagaki F."/>
            <person name="Takami H."/>
        </authorList>
    </citation>
    <scope>NUCLEOTIDE SEQUENCE</scope>
    <source>
        <strain evidence="1">Expedition CK06-06</strain>
    </source>
</reference>
<proteinExistence type="predicted"/>